<proteinExistence type="predicted"/>
<dbReference type="Proteomes" id="UP000282613">
    <property type="component" value="Unassembled WGS sequence"/>
</dbReference>
<reference evidence="1 2" key="2">
    <citation type="submission" date="2018-11" db="EMBL/GenBank/DDBJ databases">
        <authorList>
            <consortium name="Pathogen Informatics"/>
        </authorList>
    </citation>
    <scope>NUCLEOTIDE SEQUENCE [LARGE SCALE GENOMIC DNA]</scope>
</reference>
<gene>
    <name evidence="1" type="ORF">TASK_LOCUS1818</name>
</gene>
<dbReference type="WBParaSite" id="TASK_0000181701-mRNA-1">
    <property type="protein sequence ID" value="TASK_0000181701-mRNA-1"/>
    <property type="gene ID" value="TASK_0000181701"/>
</dbReference>
<evidence type="ECO:0000313" key="2">
    <source>
        <dbReference type="Proteomes" id="UP000282613"/>
    </source>
</evidence>
<dbReference type="EMBL" id="UYRS01000620">
    <property type="protein sequence ID" value="VDK23725.1"/>
    <property type="molecule type" value="Genomic_DNA"/>
</dbReference>
<reference evidence="3" key="1">
    <citation type="submission" date="2017-02" db="UniProtKB">
        <authorList>
            <consortium name="WormBaseParasite"/>
        </authorList>
    </citation>
    <scope>IDENTIFICATION</scope>
</reference>
<accession>A0A0R3VWM3</accession>
<protein>
    <submittedName>
        <fullName evidence="1 3">Uncharacterized protein</fullName>
    </submittedName>
</protein>
<sequence length="92" mass="10759">MRFEPCEAEFEELAWRCDHVWREDCHEPARMQPMVRGDAIAHDAEHENAQALTNSHVAISTRCFSSAAMWKGAPVKLIILRRLDCQDMLYEW</sequence>
<dbReference type="AlphaFoldDB" id="A0A0R3VWM3"/>
<organism evidence="3">
    <name type="scientific">Taenia asiatica</name>
    <name type="common">Asian tapeworm</name>
    <dbReference type="NCBI Taxonomy" id="60517"/>
    <lineage>
        <taxon>Eukaryota</taxon>
        <taxon>Metazoa</taxon>
        <taxon>Spiralia</taxon>
        <taxon>Lophotrochozoa</taxon>
        <taxon>Platyhelminthes</taxon>
        <taxon>Cestoda</taxon>
        <taxon>Eucestoda</taxon>
        <taxon>Cyclophyllidea</taxon>
        <taxon>Taeniidae</taxon>
        <taxon>Taenia</taxon>
    </lineage>
</organism>
<name>A0A0R3VWM3_TAEAS</name>
<evidence type="ECO:0000313" key="3">
    <source>
        <dbReference type="WBParaSite" id="TASK_0000181701-mRNA-1"/>
    </source>
</evidence>
<keyword evidence="2" id="KW-1185">Reference proteome</keyword>
<evidence type="ECO:0000313" key="1">
    <source>
        <dbReference type="EMBL" id="VDK23725.1"/>
    </source>
</evidence>